<proteinExistence type="predicted"/>
<feature type="transmembrane region" description="Helical" evidence="1">
    <location>
        <begin position="12"/>
        <end position="35"/>
    </location>
</feature>
<dbReference type="EC" id="1.8.5.3" evidence="2"/>
<keyword evidence="3" id="KW-1185">Reference proteome</keyword>
<keyword evidence="1" id="KW-1133">Transmembrane helix</keyword>
<evidence type="ECO:0000256" key="1">
    <source>
        <dbReference type="SAM" id="Phobius"/>
    </source>
</evidence>
<dbReference type="InterPro" id="IPR007059">
    <property type="entry name" value="DmsC"/>
</dbReference>
<feature type="transmembrane region" description="Helical" evidence="1">
    <location>
        <begin position="158"/>
        <end position="179"/>
    </location>
</feature>
<feature type="transmembrane region" description="Helical" evidence="1">
    <location>
        <begin position="231"/>
        <end position="251"/>
    </location>
</feature>
<organism evidence="2 3">
    <name type="scientific">Nitratidesulfovibrio liaohensis</name>
    <dbReference type="NCBI Taxonomy" id="2604158"/>
    <lineage>
        <taxon>Bacteria</taxon>
        <taxon>Pseudomonadati</taxon>
        <taxon>Thermodesulfobacteriota</taxon>
        <taxon>Desulfovibrionia</taxon>
        <taxon>Desulfovibrionales</taxon>
        <taxon>Desulfovibrionaceae</taxon>
        <taxon>Nitratidesulfovibrio</taxon>
    </lineage>
</organism>
<reference evidence="2" key="1">
    <citation type="submission" date="2023-09" db="EMBL/GenBank/DDBJ databases">
        <authorList>
            <consortium name="CW5 consortium"/>
            <person name="Lu C.-W."/>
        </authorList>
    </citation>
    <scope>NUCLEOTIDE SEQUENCE</scope>
    <source>
        <strain evidence="2">KPS</strain>
    </source>
</reference>
<accession>A0ABY9QXB0</accession>
<dbReference type="RefSeq" id="WP_309540056.1">
    <property type="nucleotide sequence ID" value="NZ_CP133659.1"/>
</dbReference>
<dbReference type="PANTHER" id="PTHR38095">
    <property type="entry name" value="ANAEROBIC DIMETHYL SULFOXIDE REDUCTASE CHAIN YNFH"/>
    <property type="match status" value="1"/>
</dbReference>
<feature type="transmembrane region" description="Helical" evidence="1">
    <location>
        <begin position="263"/>
        <end position="287"/>
    </location>
</feature>
<dbReference type="PANTHER" id="PTHR38095:SF2">
    <property type="entry name" value="ANAEROBIC DIMETHYL SULFOXIDE REDUCTASE CHAIN C"/>
    <property type="match status" value="1"/>
</dbReference>
<sequence length="291" mass="29031">MFHEWSLVLFTVLVQMAAGAMLLAPVVSLACLAGASGSGNAVDSSPCPRARRISRGVAPVAAPVMVASLLISLLHLGSPLNAPKTLLHLGSSWLSREILFTGLLALCAVLLAVAEGRGKGASPVLRVAGALAAAACLLSMTNVYMLRTVPAWNGPLTPLAFVAAALLLGAGVVAVAALWPQSDATEGEAPRPGVTAPALAALVTLAALAVHALALLAAMPGRVVPGGMGLATAHLALLALGAGVLLAAALRARVADMPAALRLAGLAPALALAGELAGRVLFFGLYARMGL</sequence>
<feature type="transmembrane region" description="Helical" evidence="1">
    <location>
        <begin position="56"/>
        <end position="78"/>
    </location>
</feature>
<dbReference type="Proteomes" id="UP001180616">
    <property type="component" value="Chromosome"/>
</dbReference>
<keyword evidence="1" id="KW-0812">Transmembrane</keyword>
<name>A0ABY9QXB0_9BACT</name>
<protein>
    <submittedName>
        <fullName evidence="2">Dimethyl sulfoxide reductase anchor subunit</fullName>
        <ecNumber evidence="2">1.8.5.3</ecNumber>
    </submittedName>
</protein>
<feature type="transmembrane region" description="Helical" evidence="1">
    <location>
        <begin position="98"/>
        <end position="115"/>
    </location>
</feature>
<dbReference type="GO" id="GO:0016491">
    <property type="term" value="F:oxidoreductase activity"/>
    <property type="evidence" value="ECO:0007669"/>
    <property type="project" value="UniProtKB-KW"/>
</dbReference>
<feature type="transmembrane region" description="Helical" evidence="1">
    <location>
        <begin position="199"/>
        <end position="219"/>
    </location>
</feature>
<keyword evidence="1" id="KW-0472">Membrane</keyword>
<feature type="transmembrane region" description="Helical" evidence="1">
    <location>
        <begin position="127"/>
        <end position="146"/>
    </location>
</feature>
<dbReference type="Pfam" id="PF04976">
    <property type="entry name" value="DmsC"/>
    <property type="match status" value="1"/>
</dbReference>
<keyword evidence="2" id="KW-0560">Oxidoreductase</keyword>
<dbReference type="EMBL" id="CP133659">
    <property type="protein sequence ID" value="WMW63932.1"/>
    <property type="molecule type" value="Genomic_DNA"/>
</dbReference>
<evidence type="ECO:0000313" key="3">
    <source>
        <dbReference type="Proteomes" id="UP001180616"/>
    </source>
</evidence>
<gene>
    <name evidence="2" type="ORF">KPS_001901</name>
</gene>
<evidence type="ECO:0000313" key="2">
    <source>
        <dbReference type="EMBL" id="WMW63932.1"/>
    </source>
</evidence>